<dbReference type="InterPro" id="IPR018810">
    <property type="entry name" value="UPF0662"/>
</dbReference>
<dbReference type="EMBL" id="CAJVRM010000709">
    <property type="protein sequence ID" value="CAG8983060.1"/>
    <property type="molecule type" value="Genomic_DNA"/>
</dbReference>
<evidence type="ECO:0000313" key="2">
    <source>
        <dbReference type="Proteomes" id="UP000701801"/>
    </source>
</evidence>
<dbReference type="PANTHER" id="PTHR28086:SF1">
    <property type="entry name" value="CU(2+) SUPPRESSING AND BLEOMYCIN SENSITIVE PROTEIN 1"/>
    <property type="match status" value="1"/>
</dbReference>
<protein>
    <submittedName>
        <fullName evidence="1">Uncharacterized protein</fullName>
    </submittedName>
</protein>
<dbReference type="GO" id="GO:0005634">
    <property type="term" value="C:nucleus"/>
    <property type="evidence" value="ECO:0007669"/>
    <property type="project" value="TreeGrafter"/>
</dbReference>
<gene>
    <name evidence="1" type="ORF">HYALB_00006088</name>
</gene>
<reference evidence="1" key="1">
    <citation type="submission" date="2021-07" db="EMBL/GenBank/DDBJ databases">
        <authorList>
            <person name="Durling M."/>
        </authorList>
    </citation>
    <scope>NUCLEOTIDE SEQUENCE</scope>
</reference>
<dbReference type="OrthoDB" id="2011986at2759"/>
<name>A0A9N9LXE6_9HELO</name>
<dbReference type="GO" id="GO:0005737">
    <property type="term" value="C:cytoplasm"/>
    <property type="evidence" value="ECO:0007669"/>
    <property type="project" value="TreeGrafter"/>
</dbReference>
<comment type="caution">
    <text evidence="1">The sequence shown here is derived from an EMBL/GenBank/DDBJ whole genome shotgun (WGS) entry which is preliminary data.</text>
</comment>
<keyword evidence="2" id="KW-1185">Reference proteome</keyword>
<dbReference type="Pfam" id="PF10303">
    <property type="entry name" value="DUF2408"/>
    <property type="match status" value="2"/>
</dbReference>
<dbReference type="AlphaFoldDB" id="A0A9N9LXE6"/>
<dbReference type="Proteomes" id="UP000701801">
    <property type="component" value="Unassembled WGS sequence"/>
</dbReference>
<evidence type="ECO:0000313" key="1">
    <source>
        <dbReference type="EMBL" id="CAG8983060.1"/>
    </source>
</evidence>
<dbReference type="PANTHER" id="PTHR28086">
    <property type="entry name" value="UPF0662 PROTEIN YPL260W"/>
    <property type="match status" value="1"/>
</dbReference>
<organism evidence="1 2">
    <name type="scientific">Hymenoscyphus albidus</name>
    <dbReference type="NCBI Taxonomy" id="595503"/>
    <lineage>
        <taxon>Eukaryota</taxon>
        <taxon>Fungi</taxon>
        <taxon>Dikarya</taxon>
        <taxon>Ascomycota</taxon>
        <taxon>Pezizomycotina</taxon>
        <taxon>Leotiomycetes</taxon>
        <taxon>Helotiales</taxon>
        <taxon>Helotiaceae</taxon>
        <taxon>Hymenoscyphus</taxon>
    </lineage>
</organism>
<proteinExistence type="predicted"/>
<accession>A0A9N9LXE6</accession>
<sequence>MTDTPTLPPPLDPREQPVLDNLRQLRDQLNLLKQDRTTYVKSSDVMPLYEKVVAQVKVLNELRADKPDEDNQVDRVLDGCFQLLSLFFMTIGKNNEAPAAYALTSTIKRLLDHLTEVNLYTEKDTAHCSTVLEKLREIVKTDSTHEPNFLKLLSNRIEVCQLALTNLQNRAPRLGGDLPAIHEKLISIMRSMSSANTKTKFSTTEVEKLQAQMKELDAQRVDGKFVTESGEVPEGNEGVCALLEKALKWSEIVLEWKGVFPEAFRSTYETLIEIRNKLEKLSLTQAWSLRETDLYDFQRQLDRIDESRINGNFQDANGNFAELYVQRTLLYLIRRSYAYIYLLMVSSEPVSEALLPVYNQLQTLRRCLLEVKNSGGVSSPRELYPYSMKLNSIDNMRVDGKFMVGKEIPEGQGSVIELLSECFELNYELRIAAETETEE</sequence>